<protein>
    <submittedName>
        <fullName evidence="1">Uncharacterized protein</fullName>
    </submittedName>
</protein>
<comment type="caution">
    <text evidence="1">The sequence shown here is derived from an EMBL/GenBank/DDBJ whole genome shotgun (WGS) entry which is preliminary data.</text>
</comment>
<organism evidence="1 2">
    <name type="scientific">Acacia crassicarpa</name>
    <name type="common">northern wattle</name>
    <dbReference type="NCBI Taxonomy" id="499986"/>
    <lineage>
        <taxon>Eukaryota</taxon>
        <taxon>Viridiplantae</taxon>
        <taxon>Streptophyta</taxon>
        <taxon>Embryophyta</taxon>
        <taxon>Tracheophyta</taxon>
        <taxon>Spermatophyta</taxon>
        <taxon>Magnoliopsida</taxon>
        <taxon>eudicotyledons</taxon>
        <taxon>Gunneridae</taxon>
        <taxon>Pentapetalae</taxon>
        <taxon>rosids</taxon>
        <taxon>fabids</taxon>
        <taxon>Fabales</taxon>
        <taxon>Fabaceae</taxon>
        <taxon>Caesalpinioideae</taxon>
        <taxon>mimosoid clade</taxon>
        <taxon>Acacieae</taxon>
        <taxon>Acacia</taxon>
    </lineage>
</organism>
<keyword evidence="2" id="KW-1185">Reference proteome</keyword>
<reference evidence="1" key="1">
    <citation type="submission" date="2023-10" db="EMBL/GenBank/DDBJ databases">
        <title>Chromosome-level genome of the transformable northern wattle, Acacia crassicarpa.</title>
        <authorList>
            <person name="Massaro I."/>
            <person name="Sinha N.R."/>
            <person name="Poethig S."/>
            <person name="Leichty A.R."/>
        </authorList>
    </citation>
    <scope>NUCLEOTIDE SEQUENCE</scope>
    <source>
        <strain evidence="1">Acra3RX</strain>
        <tissue evidence="1">Leaf</tissue>
    </source>
</reference>
<dbReference type="EMBL" id="JAWXYG010000011">
    <property type="protein sequence ID" value="KAK4259208.1"/>
    <property type="molecule type" value="Genomic_DNA"/>
</dbReference>
<sequence>MTEPIQTLPQSNFERREIASASSDDIIEHGQQISIQMAKQTENSTHLDSEVTKPSETSLKDLIEPDFQELLGLGWT</sequence>
<evidence type="ECO:0000313" key="2">
    <source>
        <dbReference type="Proteomes" id="UP001293593"/>
    </source>
</evidence>
<gene>
    <name evidence="1" type="ORF">QN277_005563</name>
</gene>
<evidence type="ECO:0000313" key="1">
    <source>
        <dbReference type="EMBL" id="KAK4259208.1"/>
    </source>
</evidence>
<dbReference type="Proteomes" id="UP001293593">
    <property type="component" value="Unassembled WGS sequence"/>
</dbReference>
<proteinExistence type="predicted"/>
<accession>A0AAE1MED9</accession>
<name>A0AAE1MED9_9FABA</name>
<dbReference type="AlphaFoldDB" id="A0AAE1MED9"/>